<dbReference type="PANTHER" id="PTHR12526">
    <property type="entry name" value="GLYCOSYLTRANSFERASE"/>
    <property type="match status" value="1"/>
</dbReference>
<evidence type="ECO:0000313" key="5">
    <source>
        <dbReference type="Proteomes" id="UP000823614"/>
    </source>
</evidence>
<name>A0A9D9E6K9_9LACO</name>
<dbReference type="Gene3D" id="3.40.50.2000">
    <property type="entry name" value="Glycogen Phosphorylase B"/>
    <property type="match status" value="3"/>
</dbReference>
<reference evidence="4" key="1">
    <citation type="submission" date="2020-10" db="EMBL/GenBank/DDBJ databases">
        <authorList>
            <person name="Gilroy R."/>
        </authorList>
    </citation>
    <scope>NUCLEOTIDE SEQUENCE</scope>
    <source>
        <strain evidence="4">C6-149</strain>
    </source>
</reference>
<organism evidence="4 5">
    <name type="scientific">Candidatus Gallilactobacillus intestinavium</name>
    <dbReference type="NCBI Taxonomy" id="2840838"/>
    <lineage>
        <taxon>Bacteria</taxon>
        <taxon>Bacillati</taxon>
        <taxon>Bacillota</taxon>
        <taxon>Bacilli</taxon>
        <taxon>Lactobacillales</taxon>
        <taxon>Lactobacillaceae</taxon>
        <taxon>Lactobacillaceae incertae sedis</taxon>
        <taxon>Candidatus Gallilactobacillus</taxon>
    </lineage>
</organism>
<dbReference type="EMBL" id="JADIMP010000087">
    <property type="protein sequence ID" value="MBO8441853.1"/>
    <property type="molecule type" value="Genomic_DNA"/>
</dbReference>
<keyword evidence="1" id="KW-0328">Glycosyltransferase</keyword>
<proteinExistence type="predicted"/>
<dbReference type="InterPro" id="IPR001296">
    <property type="entry name" value="Glyco_trans_1"/>
</dbReference>
<evidence type="ECO:0000313" key="4">
    <source>
        <dbReference type="EMBL" id="MBO8441853.1"/>
    </source>
</evidence>
<accession>A0A9D9E6K9</accession>
<protein>
    <submittedName>
        <fullName evidence="4">Glycosyltransferase</fullName>
    </submittedName>
</protein>
<reference evidence="4" key="2">
    <citation type="journal article" date="2021" name="PeerJ">
        <title>Extensive microbial diversity within the chicken gut microbiome revealed by metagenomics and culture.</title>
        <authorList>
            <person name="Gilroy R."/>
            <person name="Ravi A."/>
            <person name="Getino M."/>
            <person name="Pursley I."/>
            <person name="Horton D.L."/>
            <person name="Alikhan N.F."/>
            <person name="Baker D."/>
            <person name="Gharbi K."/>
            <person name="Hall N."/>
            <person name="Watson M."/>
            <person name="Adriaenssens E.M."/>
            <person name="Foster-Nyarko E."/>
            <person name="Jarju S."/>
            <person name="Secka A."/>
            <person name="Antonio M."/>
            <person name="Oren A."/>
            <person name="Chaudhuri R.R."/>
            <person name="La Ragione R."/>
            <person name="Hildebrand F."/>
            <person name="Pallen M.J."/>
        </authorList>
    </citation>
    <scope>NUCLEOTIDE SEQUENCE</scope>
    <source>
        <strain evidence="4">C6-149</strain>
    </source>
</reference>
<dbReference type="SUPFAM" id="SSF53756">
    <property type="entry name" value="UDP-Glycosyltransferase/glycogen phosphorylase"/>
    <property type="match status" value="1"/>
</dbReference>
<dbReference type="GO" id="GO:0016757">
    <property type="term" value="F:glycosyltransferase activity"/>
    <property type="evidence" value="ECO:0007669"/>
    <property type="project" value="UniProtKB-KW"/>
</dbReference>
<dbReference type="Pfam" id="PF00534">
    <property type="entry name" value="Glycos_transf_1"/>
    <property type="match status" value="1"/>
</dbReference>
<evidence type="ECO:0000259" key="3">
    <source>
        <dbReference type="Pfam" id="PF00534"/>
    </source>
</evidence>
<feature type="domain" description="Glycosyl transferase family 1" evidence="3">
    <location>
        <begin position="319"/>
        <end position="482"/>
    </location>
</feature>
<comment type="caution">
    <text evidence="4">The sequence shown here is derived from an EMBL/GenBank/DDBJ whole genome shotgun (WGS) entry which is preliminary data.</text>
</comment>
<keyword evidence="2" id="KW-0808">Transferase</keyword>
<gene>
    <name evidence="4" type="ORF">IAA89_05430</name>
</gene>
<dbReference type="Proteomes" id="UP000823614">
    <property type="component" value="Unassembled WGS sequence"/>
</dbReference>
<sequence>MIFFVNTALNYKMSGIEVSQVEQIKLLDEHNIKAKIVTTDYLPDLHSTLEQNELVEDQSINLYDFLEQNDSFLKRTTNIDNLHFPNTWDVQKTNTGYDYAFNNHKVVQVTFWENNYRQINTVSFFNQNGDLYKEEVWNSLGYKELERFYDLSGNKSLENIIDPNGKVVCQIHYSVNELNEIVPSLFQWINYKNKNLTFINEEEMIQFFLIEINKAEQERNNKLNYFIFDRPSKFTSVCLNIQMKSYKFLRIHSNHINYLNDNNKEINSNYFMALKNLSIWDGIIVSTKQQKKDLQKIVGEQKPIIVIPAGYTRNNKKQVSWDERKKAEIIYIGRFSLEKNQRDAIKVFIEINKRVPNAHLSFYGYVNDDSLFYLQKMVSENHLENKVHFYEYLPKLDDIYNKAQLEILTSYTEGFSLVLLEGLEHGVPQISYDINYGPRCFIKNYENGLLIKPGNIKKMANEAAYLLENDRLLKKYSKNSYKISKEFSADVVWKSWDNMFKQFN</sequence>
<evidence type="ECO:0000256" key="2">
    <source>
        <dbReference type="ARBA" id="ARBA00022679"/>
    </source>
</evidence>
<evidence type="ECO:0000256" key="1">
    <source>
        <dbReference type="ARBA" id="ARBA00022676"/>
    </source>
</evidence>
<dbReference type="PANTHER" id="PTHR12526:SF629">
    <property type="entry name" value="TEICHURONIC ACID BIOSYNTHESIS GLYCOSYLTRANSFERASE TUAH-RELATED"/>
    <property type="match status" value="1"/>
</dbReference>
<dbReference type="AlphaFoldDB" id="A0A9D9E6K9"/>